<dbReference type="Proteomes" id="UP000199126">
    <property type="component" value="Unassembled WGS sequence"/>
</dbReference>
<accession>A0A1H8PUA2</accession>
<dbReference type="AlphaFoldDB" id="A0A1H8PUA2"/>
<feature type="region of interest" description="Disordered" evidence="1">
    <location>
        <begin position="85"/>
        <end position="111"/>
    </location>
</feature>
<organism evidence="3 4">
    <name type="scientific">Halogranum amylolyticum</name>
    <dbReference type="NCBI Taxonomy" id="660520"/>
    <lineage>
        <taxon>Archaea</taxon>
        <taxon>Methanobacteriati</taxon>
        <taxon>Methanobacteriota</taxon>
        <taxon>Stenosarchaea group</taxon>
        <taxon>Halobacteria</taxon>
        <taxon>Halobacteriales</taxon>
        <taxon>Haloferacaceae</taxon>
    </lineage>
</organism>
<dbReference type="RefSeq" id="WP_089821808.1">
    <property type="nucleotide sequence ID" value="NZ_FODV01000002.1"/>
</dbReference>
<evidence type="ECO:0000313" key="4">
    <source>
        <dbReference type="Proteomes" id="UP000199126"/>
    </source>
</evidence>
<protein>
    <recommendedName>
        <fullName evidence="2">Halobacterial output domain-containing protein</fullName>
    </recommendedName>
</protein>
<reference evidence="4" key="1">
    <citation type="submission" date="2016-10" db="EMBL/GenBank/DDBJ databases">
        <authorList>
            <person name="Varghese N."/>
            <person name="Submissions S."/>
        </authorList>
    </citation>
    <scope>NUCLEOTIDE SEQUENCE [LARGE SCALE GENOMIC DNA]</scope>
    <source>
        <strain evidence="4">CGMCC 1.10121</strain>
    </source>
</reference>
<dbReference type="EMBL" id="FODV01000002">
    <property type="protein sequence ID" value="SEO45133.1"/>
    <property type="molecule type" value="Genomic_DNA"/>
</dbReference>
<feature type="compositionally biased region" description="Basic and acidic residues" evidence="1">
    <location>
        <begin position="86"/>
        <end position="101"/>
    </location>
</feature>
<dbReference type="OrthoDB" id="270808at2157"/>
<proteinExistence type="predicted"/>
<dbReference type="Pfam" id="PF18545">
    <property type="entry name" value="HalOD1"/>
    <property type="match status" value="1"/>
</dbReference>
<feature type="domain" description="Halobacterial output" evidence="2">
    <location>
        <begin position="15"/>
        <end position="89"/>
    </location>
</feature>
<evidence type="ECO:0000256" key="1">
    <source>
        <dbReference type="SAM" id="MobiDB-lite"/>
    </source>
</evidence>
<sequence>MSDTVCFRLENDTSRESLSTVLFDALAEARGVEPSDLDLCVYHYVDPSALDGLFDSSTPGICRQGTISFPVETFQVTIAVETDGTAEVRVEPHSPVSEERSNPSVASANAP</sequence>
<evidence type="ECO:0000259" key="2">
    <source>
        <dbReference type="Pfam" id="PF18545"/>
    </source>
</evidence>
<dbReference type="InterPro" id="IPR040624">
    <property type="entry name" value="HalOD1"/>
</dbReference>
<keyword evidence="4" id="KW-1185">Reference proteome</keyword>
<name>A0A1H8PUA2_9EURY</name>
<evidence type="ECO:0000313" key="3">
    <source>
        <dbReference type="EMBL" id="SEO45133.1"/>
    </source>
</evidence>
<feature type="compositionally biased region" description="Polar residues" evidence="1">
    <location>
        <begin position="102"/>
        <end position="111"/>
    </location>
</feature>
<gene>
    <name evidence="3" type="ORF">SAMN04487948_102480</name>
</gene>